<keyword evidence="3" id="KW-1185">Reference proteome</keyword>
<accession>A0A9P6DQS9</accession>
<protein>
    <submittedName>
        <fullName evidence="2">Uncharacterized protein</fullName>
    </submittedName>
</protein>
<dbReference type="AlphaFoldDB" id="A0A9P6DQS9"/>
<evidence type="ECO:0000313" key="2">
    <source>
        <dbReference type="EMBL" id="KAF9511416.1"/>
    </source>
</evidence>
<name>A0A9P6DQS9_9AGAM</name>
<evidence type="ECO:0000256" key="1">
    <source>
        <dbReference type="SAM" id="MobiDB-lite"/>
    </source>
</evidence>
<reference evidence="2" key="1">
    <citation type="journal article" date="2020" name="Nat. Commun.">
        <title>Large-scale genome sequencing of mycorrhizal fungi provides insights into the early evolution of symbiotic traits.</title>
        <authorList>
            <person name="Miyauchi S."/>
            <person name="Kiss E."/>
            <person name="Kuo A."/>
            <person name="Drula E."/>
            <person name="Kohler A."/>
            <person name="Sanchez-Garcia M."/>
            <person name="Morin E."/>
            <person name="Andreopoulos B."/>
            <person name="Barry K.W."/>
            <person name="Bonito G."/>
            <person name="Buee M."/>
            <person name="Carver A."/>
            <person name="Chen C."/>
            <person name="Cichocki N."/>
            <person name="Clum A."/>
            <person name="Culley D."/>
            <person name="Crous P.W."/>
            <person name="Fauchery L."/>
            <person name="Girlanda M."/>
            <person name="Hayes R.D."/>
            <person name="Keri Z."/>
            <person name="LaButti K."/>
            <person name="Lipzen A."/>
            <person name="Lombard V."/>
            <person name="Magnuson J."/>
            <person name="Maillard F."/>
            <person name="Murat C."/>
            <person name="Nolan M."/>
            <person name="Ohm R.A."/>
            <person name="Pangilinan J."/>
            <person name="Pereira M.F."/>
            <person name="Perotto S."/>
            <person name="Peter M."/>
            <person name="Pfister S."/>
            <person name="Riley R."/>
            <person name="Sitrit Y."/>
            <person name="Stielow J.B."/>
            <person name="Szollosi G."/>
            <person name="Zifcakova L."/>
            <person name="Stursova M."/>
            <person name="Spatafora J.W."/>
            <person name="Tedersoo L."/>
            <person name="Vaario L.M."/>
            <person name="Yamada A."/>
            <person name="Yan M."/>
            <person name="Wang P."/>
            <person name="Xu J."/>
            <person name="Bruns T."/>
            <person name="Baldrian P."/>
            <person name="Vilgalys R."/>
            <person name="Dunand C."/>
            <person name="Henrissat B."/>
            <person name="Grigoriev I.V."/>
            <person name="Hibbett D."/>
            <person name="Nagy L.G."/>
            <person name="Martin F.M."/>
        </authorList>
    </citation>
    <scope>NUCLEOTIDE SEQUENCE</scope>
    <source>
        <strain evidence="2">UP504</strain>
    </source>
</reference>
<gene>
    <name evidence="2" type="ORF">BS47DRAFT_1395061</name>
</gene>
<dbReference type="EMBL" id="MU129000">
    <property type="protein sequence ID" value="KAF9511416.1"/>
    <property type="molecule type" value="Genomic_DNA"/>
</dbReference>
<sequence length="261" mass="29625">MVVGENPKTLHQPLTWANRKGNTEPAPPTPLENPYMGVKDYDTWSNQCENEFLKDMDEYKVDPTTKPFPVVKQVEWATLFMNSHWPVQYTEQCPPECKPDIYTWDHVSIARHWDKYASLDMILSSDGVKLTNAYHKQLEDFVLRNREQYRQWCLAASNLGIQVSLATLIMPVKPQSLGESPFSVHLLSHSMPDELAMTQLSLRNIVGDGPFLPPSHYASSSAAHFSQGVTCDLDEALEAEPWFGPDNDEEEAAQEEEDALD</sequence>
<proteinExistence type="predicted"/>
<feature type="region of interest" description="Disordered" evidence="1">
    <location>
        <begin position="1"/>
        <end position="33"/>
    </location>
</feature>
<dbReference type="Proteomes" id="UP000886523">
    <property type="component" value="Unassembled WGS sequence"/>
</dbReference>
<comment type="caution">
    <text evidence="2">The sequence shown here is derived from an EMBL/GenBank/DDBJ whole genome shotgun (WGS) entry which is preliminary data.</text>
</comment>
<evidence type="ECO:0000313" key="3">
    <source>
        <dbReference type="Proteomes" id="UP000886523"/>
    </source>
</evidence>
<feature type="region of interest" description="Disordered" evidence="1">
    <location>
        <begin position="237"/>
        <end position="261"/>
    </location>
</feature>
<organism evidence="2 3">
    <name type="scientific">Hydnum rufescens UP504</name>
    <dbReference type="NCBI Taxonomy" id="1448309"/>
    <lineage>
        <taxon>Eukaryota</taxon>
        <taxon>Fungi</taxon>
        <taxon>Dikarya</taxon>
        <taxon>Basidiomycota</taxon>
        <taxon>Agaricomycotina</taxon>
        <taxon>Agaricomycetes</taxon>
        <taxon>Cantharellales</taxon>
        <taxon>Hydnaceae</taxon>
        <taxon>Hydnum</taxon>
    </lineage>
</organism>
<feature type="compositionally biased region" description="Acidic residues" evidence="1">
    <location>
        <begin position="246"/>
        <end position="261"/>
    </location>
</feature>